<dbReference type="InterPro" id="IPR007815">
    <property type="entry name" value="Emycin_Estase"/>
</dbReference>
<dbReference type="Gene3D" id="3.30.1870.10">
    <property type="entry name" value="EreA-like, domain 2"/>
    <property type="match status" value="1"/>
</dbReference>
<proteinExistence type="predicted"/>
<sequence>MKKFIKILMIVLLVIIVILTIVFYKDIRINHYIKSNNSFDLINTNNYEVFLSGETHTMAKSDKFKKEFFTYLNKKAGINNIMEEAGFCNVLLLNEYIQSGNEDYLKSFMNQLKGTMAYTKEKYEFYKWLYKYNLELDEDSKINIYGVDVEHDLLAAVKGIKTLIDKNKPVPKSLQRAIYLLKEENRKSAKYLKIAYEEDKKSCEEYFGDKFIYFENGINNLYQLGGGKDMRDKVMMKNFAFLYSLKKGEKFFGQFGSEHIYQDYMNSDFLTMEEIRFGTLLNSKSSPVKNKVYSLLCVYKNKEGNSPSKNFFNYSYFNNIKSDKFIELSGEKSPFYNKEYLFNGSKENKVTCDYIQGLMILRNSKKTQVYGN</sequence>
<keyword evidence="3" id="KW-1185">Reference proteome</keyword>
<evidence type="ECO:0000256" key="1">
    <source>
        <dbReference type="SAM" id="Phobius"/>
    </source>
</evidence>
<evidence type="ECO:0000313" key="3">
    <source>
        <dbReference type="Proteomes" id="UP001198983"/>
    </source>
</evidence>
<dbReference type="RefSeq" id="WP_228416089.1">
    <property type="nucleotide sequence ID" value="NZ_CP081135.1"/>
</dbReference>
<accession>A0AAX2ZFG1</accession>
<gene>
    <name evidence="2" type="ORF">JW646_19440</name>
</gene>
<dbReference type="AlphaFoldDB" id="A0AAX2ZFG1"/>
<dbReference type="SUPFAM" id="SSF159501">
    <property type="entry name" value="EreA/ChaN-like"/>
    <property type="match status" value="1"/>
</dbReference>
<reference evidence="2 3" key="1">
    <citation type="journal article" date="2023" name="Int. J. Syst. Evol. Microbiol.">
        <title>Terrisporobacter hibernicus sp. nov., isolated from bovine faeces in Northern Ireland.</title>
        <authorList>
            <person name="Mitchell M."/>
            <person name="Nguyen S.V."/>
            <person name="Connor M."/>
            <person name="Fairley D.J."/>
            <person name="Donoghue O."/>
            <person name="Marshall H."/>
            <person name="Koolman L."/>
            <person name="McMullan G."/>
            <person name="Schaffer K.E."/>
            <person name="McGrath J.W."/>
            <person name="Fanning S."/>
        </authorList>
    </citation>
    <scope>NUCLEOTIDE SEQUENCE [LARGE SCALE GENOMIC DNA]</scope>
    <source>
        <strain evidence="2 3">MCA3</strain>
    </source>
</reference>
<dbReference type="Pfam" id="PF05139">
    <property type="entry name" value="Erythro_esteras"/>
    <property type="match status" value="1"/>
</dbReference>
<name>A0AAX2ZFG1_9FIRM</name>
<keyword evidence="1" id="KW-0812">Transmembrane</keyword>
<dbReference type="EMBL" id="CP081135">
    <property type="protein sequence ID" value="UEL47761.1"/>
    <property type="molecule type" value="Genomic_DNA"/>
</dbReference>
<dbReference type="Proteomes" id="UP001198983">
    <property type="component" value="Chromosome"/>
</dbReference>
<dbReference type="KEGG" id="tem:JW646_19440"/>
<evidence type="ECO:0000313" key="2">
    <source>
        <dbReference type="EMBL" id="UEL47761.1"/>
    </source>
</evidence>
<protein>
    <submittedName>
        <fullName evidence="2">Erythromycin esterase family protein</fullName>
    </submittedName>
</protein>
<dbReference type="GO" id="GO:0046677">
    <property type="term" value="P:response to antibiotic"/>
    <property type="evidence" value="ECO:0007669"/>
    <property type="project" value="InterPro"/>
</dbReference>
<feature type="transmembrane region" description="Helical" evidence="1">
    <location>
        <begin position="7"/>
        <end position="24"/>
    </location>
</feature>
<keyword evidence="1" id="KW-1133">Transmembrane helix</keyword>
<keyword evidence="1" id="KW-0472">Membrane</keyword>
<organism evidence="2 3">
    <name type="scientific">Terrisporobacter hibernicus</name>
    <dbReference type="NCBI Taxonomy" id="2813371"/>
    <lineage>
        <taxon>Bacteria</taxon>
        <taxon>Bacillati</taxon>
        <taxon>Bacillota</taxon>
        <taxon>Clostridia</taxon>
        <taxon>Peptostreptococcales</taxon>
        <taxon>Peptostreptococcaceae</taxon>
        <taxon>Terrisporobacter</taxon>
    </lineage>
</organism>